<dbReference type="RefSeq" id="WP_043402896.1">
    <property type="nucleotide sequence ID" value="NZ_JPMI01000217.1"/>
</dbReference>
<evidence type="ECO:0000313" key="1">
    <source>
        <dbReference type="EMBL" id="KFA90290.1"/>
    </source>
</evidence>
<dbReference type="AlphaFoldDB" id="A0A084SPA5"/>
<accession>A0A084SPA5</accession>
<dbReference type="Proteomes" id="UP000028547">
    <property type="component" value="Unassembled WGS sequence"/>
</dbReference>
<name>A0A084SPA5_9BACT</name>
<protein>
    <submittedName>
        <fullName evidence="1">Uncharacterized protein</fullName>
    </submittedName>
</protein>
<sequence>MPPPWEPRSDIEKKEKTGDLEQIRILRAAHLSVSESAKNLLTSHQAIKDTSSQIVASLKKLEEIDIELEDIGKIQSKAQKLQGMQDLQKMLEDISKKLGVGHNQFVVNLALFDFRTTGGGRARKSTTLLKTGADTHYARPFSGSLPAPVSVLLKAIKQPRTPSQGTAQAVITPRKDLKYLPPTRFTATFPLLLRGEKNARETLRAPRMPGSTSTPSSPLSRVQYASLGSFGFAEPGYCTWEKNESTETEGTRLSLGAYVLDTDYLDALLSLMKSMSPTDKQNYLKYGGVGAEHVKVLRDLFMGSNGPTLAFNWLFQLVDAALALCQEADKHNPLLRTFFLHIREKIDARTMKLQELRRKGLSKNDAAFDYLWVFESTLWEFLFLGATCLSMRKIVDTLKTQQRLKPFLDTWEPSVGLSEGLLVEPVKIGNSTFDRFYFPSGTAAADQLYEALWAKTIGPFAMGTNLQRLTTFTPYFEFYQGNGMLNPKELAEKVKTNDTRPKKCTATQIWLNLSDDLHSRFLNKPDATTVGVQIAKEILAHVQTLLQNKPASIKDFTVDYSKVYLVIDYTKFASDIPNGYLYPILAQLRDTLKQSGTAQGIKEVIFLRSNLKYNTGSLDRYQSGELLMHNNQDTREFATSLTERSRDSFNKDKDGWTLMNEYIPMMKKVYLLSDAIGFARWGAYTQLWQGYSGARPQVARELSVLTDMVLGFITHPLEPIFTNLVHDLRSNSFKAVVPAGTRQKISTFWTRLNNDRTALKRLGESVKRVGDVERKLQEVIGYLDTGLQDIIDALLQAKNNLPVYVSKQSKQPFLAYLSRLQAAKKKLEESGLHVPPDMAMRTQDEPLAEDRPNMSEPAFFTLKNKIVRLVMHPLESLFTNLVHDLRSNSFKAVVPAGTRQKISTYWTRLDHDRTALEKLGENMKEVGEAGRKVQEVIGYLEPGLQDIIDALLQARKTLPVSISKQTKQQFLAYLSRLQAAKKSLEEAELQLPQDTLKKAG</sequence>
<evidence type="ECO:0000313" key="2">
    <source>
        <dbReference type="Proteomes" id="UP000028547"/>
    </source>
</evidence>
<reference evidence="1 2" key="1">
    <citation type="submission" date="2014-07" db="EMBL/GenBank/DDBJ databases">
        <title>Draft Genome Sequence of Gephyronic Acid Producer, Cystobacter violaceus Strain Cb vi76.</title>
        <authorList>
            <person name="Stevens D.C."/>
            <person name="Young J."/>
            <person name="Carmichael R."/>
            <person name="Tan J."/>
            <person name="Taylor R.E."/>
        </authorList>
    </citation>
    <scope>NUCLEOTIDE SEQUENCE [LARGE SCALE GENOMIC DNA]</scope>
    <source>
        <strain evidence="1 2">Cb vi76</strain>
    </source>
</reference>
<organism evidence="1 2">
    <name type="scientific">Archangium violaceum Cb vi76</name>
    <dbReference type="NCBI Taxonomy" id="1406225"/>
    <lineage>
        <taxon>Bacteria</taxon>
        <taxon>Pseudomonadati</taxon>
        <taxon>Myxococcota</taxon>
        <taxon>Myxococcia</taxon>
        <taxon>Myxococcales</taxon>
        <taxon>Cystobacterineae</taxon>
        <taxon>Archangiaceae</taxon>
        <taxon>Archangium</taxon>
    </lineage>
</organism>
<comment type="caution">
    <text evidence="1">The sequence shown here is derived from an EMBL/GenBank/DDBJ whole genome shotgun (WGS) entry which is preliminary data.</text>
</comment>
<dbReference type="EMBL" id="JPMI01000217">
    <property type="protein sequence ID" value="KFA90290.1"/>
    <property type="molecule type" value="Genomic_DNA"/>
</dbReference>
<gene>
    <name evidence="1" type="ORF">Q664_29465</name>
</gene>
<proteinExistence type="predicted"/>